<sequence length="64" mass="6909">MLGSGIAGEMQDFRHVEHIISASKALFGWSALVSCRDLKSLTVPERCRRISLAAARRSTSCSGS</sequence>
<reference evidence="1" key="1">
    <citation type="submission" date="2020-09" db="EMBL/GenBank/DDBJ databases">
        <title>New species isolated from human feces.</title>
        <authorList>
            <person name="Kitahara M."/>
            <person name="Shigeno Y."/>
            <person name="Shime M."/>
            <person name="Matsumoto Y."/>
            <person name="Nakamura S."/>
            <person name="Motooka D."/>
            <person name="Fukuoka S."/>
            <person name="Nishikawa H."/>
            <person name="Benno Y."/>
        </authorList>
    </citation>
    <scope>NUCLEOTIDE SEQUENCE</scope>
    <source>
        <strain evidence="1">MM50</strain>
    </source>
</reference>
<evidence type="ECO:0000313" key="2">
    <source>
        <dbReference type="Proteomes" id="UP000681035"/>
    </source>
</evidence>
<protein>
    <submittedName>
        <fullName evidence="1">Uncharacterized protein</fullName>
    </submittedName>
</protein>
<evidence type="ECO:0000313" key="1">
    <source>
        <dbReference type="EMBL" id="BCK82179.1"/>
    </source>
</evidence>
<dbReference type="AlphaFoldDB" id="A0A810Q1G7"/>
<accession>A0A810Q1G7</accession>
<dbReference type="EMBL" id="AP023418">
    <property type="protein sequence ID" value="BCK82179.1"/>
    <property type="molecule type" value="Genomic_DNA"/>
</dbReference>
<organism evidence="1 2">
    <name type="scientific">Vescimonas coprocola</name>
    <dbReference type="NCBI Taxonomy" id="2714355"/>
    <lineage>
        <taxon>Bacteria</taxon>
        <taxon>Bacillati</taxon>
        <taxon>Bacillota</taxon>
        <taxon>Clostridia</taxon>
        <taxon>Eubacteriales</taxon>
        <taxon>Oscillospiraceae</taxon>
        <taxon>Vescimonas</taxon>
    </lineage>
</organism>
<keyword evidence="2" id="KW-1185">Reference proteome</keyword>
<name>A0A810Q1G7_9FIRM</name>
<gene>
    <name evidence="1" type="ORF">MM50RIKEN_19420</name>
</gene>
<dbReference type="Proteomes" id="UP000681035">
    <property type="component" value="Chromosome"/>
</dbReference>
<proteinExistence type="predicted"/>
<dbReference type="KEGG" id="vcop:MM50RIKEN_19420"/>